<dbReference type="Gene3D" id="1.25.40.90">
    <property type="match status" value="1"/>
</dbReference>
<keyword evidence="3" id="KW-0653">Protein transport</keyword>
<dbReference type="InterPro" id="IPR002014">
    <property type="entry name" value="VHS_dom"/>
</dbReference>
<comment type="subunit">
    <text evidence="1">Component of the ESCRT-0 complex composed of HSE1 and VPS27.</text>
</comment>
<dbReference type="GO" id="GO:0035091">
    <property type="term" value="F:phosphatidylinositol binding"/>
    <property type="evidence" value="ECO:0007669"/>
    <property type="project" value="InterPro"/>
</dbReference>
<gene>
    <name evidence="6" type="ORF">N7494_003069</name>
</gene>
<dbReference type="GO" id="GO:0051666">
    <property type="term" value="P:actin cortical patch localization"/>
    <property type="evidence" value="ECO:0007669"/>
    <property type="project" value="TreeGrafter"/>
</dbReference>
<evidence type="ECO:0000256" key="1">
    <source>
        <dbReference type="ARBA" id="ARBA00011446"/>
    </source>
</evidence>
<dbReference type="GO" id="GO:0007015">
    <property type="term" value="P:actin filament organization"/>
    <property type="evidence" value="ECO:0007669"/>
    <property type="project" value="InterPro"/>
</dbReference>
<name>A0AAD6GKU3_9EURO</name>
<dbReference type="GO" id="GO:0007034">
    <property type="term" value="P:vacuolar transport"/>
    <property type="evidence" value="ECO:0007669"/>
    <property type="project" value="UniProtKB-ARBA"/>
</dbReference>
<dbReference type="PANTHER" id="PTHR47789">
    <property type="entry name" value="LAS SEVENTEEN-BINDING PROTEIN 5"/>
    <property type="match status" value="1"/>
</dbReference>
<dbReference type="InterPro" id="IPR008942">
    <property type="entry name" value="ENTH_VHS"/>
</dbReference>
<evidence type="ECO:0000313" key="6">
    <source>
        <dbReference type="EMBL" id="KAJ5553691.1"/>
    </source>
</evidence>
<evidence type="ECO:0000259" key="5">
    <source>
        <dbReference type="PROSITE" id="PS50179"/>
    </source>
</evidence>
<evidence type="ECO:0000256" key="3">
    <source>
        <dbReference type="ARBA" id="ARBA00022927"/>
    </source>
</evidence>
<dbReference type="GO" id="GO:0015031">
    <property type="term" value="P:protein transport"/>
    <property type="evidence" value="ECO:0007669"/>
    <property type="project" value="UniProtKB-KW"/>
</dbReference>
<dbReference type="AlphaFoldDB" id="A0AAD6GKU3"/>
<comment type="caution">
    <text evidence="6">The sequence shown here is derived from an EMBL/GenBank/DDBJ whole genome shotgun (WGS) entry which is preliminary data.</text>
</comment>
<dbReference type="InterPro" id="IPR004152">
    <property type="entry name" value="GAT_dom"/>
</dbReference>
<dbReference type="GO" id="GO:0006897">
    <property type="term" value="P:endocytosis"/>
    <property type="evidence" value="ECO:0007669"/>
    <property type="project" value="InterPro"/>
</dbReference>
<dbReference type="Pfam" id="PF03127">
    <property type="entry name" value="GAT"/>
    <property type="match status" value="1"/>
</dbReference>
<accession>A0AAD6GKU3</accession>
<keyword evidence="7" id="KW-1185">Reference proteome</keyword>
<protein>
    <recommendedName>
        <fullName evidence="5">VHS domain-containing protein</fullName>
    </recommendedName>
</protein>
<evidence type="ECO:0000256" key="4">
    <source>
        <dbReference type="SAM" id="MobiDB-lite"/>
    </source>
</evidence>
<reference evidence="6 7" key="1">
    <citation type="journal article" date="2023" name="IMA Fungus">
        <title>Comparative genomic study of the Penicillium genus elucidates a diverse pangenome and 15 lateral gene transfer events.</title>
        <authorList>
            <person name="Petersen C."/>
            <person name="Sorensen T."/>
            <person name="Nielsen M.R."/>
            <person name="Sondergaard T.E."/>
            <person name="Sorensen J.L."/>
            <person name="Fitzpatrick D.A."/>
            <person name="Frisvad J.C."/>
            <person name="Nielsen K.L."/>
        </authorList>
    </citation>
    <scope>NUCLEOTIDE SEQUENCE [LARGE SCALE GENOMIC DNA]</scope>
    <source>
        <strain evidence="6 7">IBT 35679</strain>
    </source>
</reference>
<dbReference type="GO" id="GO:0043130">
    <property type="term" value="F:ubiquitin binding"/>
    <property type="evidence" value="ECO:0007669"/>
    <property type="project" value="InterPro"/>
</dbReference>
<sequence length="284" mass="32363">MNRFLDKLSRRDSSPASPSDNEITHDDDSPEAALLHELKTFCESNSNPQDSHGNEFVHLPRIVELAESSPAAAKEAAYRIRKYLKTPTRVSNHVQYNAIMVMRILADNPGHTFTRNFDTKFVTTIKELLRYGRDWHVQHYLRQYLNTLEGTRLGDEDLQELLQMWAKEKTKGERSFADRFPQANPANPGYNAQMAPIPPPHPSAHMQAPSTAVYPEPGELAARVEEARNSAKLLTQFVQTTPAAEIDQNELIKEFIDRCRTSSRLIQSYIHANNPLLMRTLFLP</sequence>
<dbReference type="Proteomes" id="UP001220324">
    <property type="component" value="Unassembled WGS sequence"/>
</dbReference>
<dbReference type="InterPro" id="IPR045007">
    <property type="entry name" value="LSB5"/>
</dbReference>
<dbReference type="SUPFAM" id="SSF48464">
    <property type="entry name" value="ENTH/VHS domain"/>
    <property type="match status" value="1"/>
</dbReference>
<feature type="compositionally biased region" description="Basic and acidic residues" evidence="4">
    <location>
        <begin position="1"/>
        <end position="13"/>
    </location>
</feature>
<organism evidence="6 7">
    <name type="scientific">Penicillium frequentans</name>
    <dbReference type="NCBI Taxonomy" id="3151616"/>
    <lineage>
        <taxon>Eukaryota</taxon>
        <taxon>Fungi</taxon>
        <taxon>Dikarya</taxon>
        <taxon>Ascomycota</taxon>
        <taxon>Pezizomycotina</taxon>
        <taxon>Eurotiomycetes</taxon>
        <taxon>Eurotiomycetidae</taxon>
        <taxon>Eurotiales</taxon>
        <taxon>Aspergillaceae</taxon>
        <taxon>Penicillium</taxon>
    </lineage>
</organism>
<feature type="region of interest" description="Disordered" evidence="4">
    <location>
        <begin position="1"/>
        <end position="27"/>
    </location>
</feature>
<dbReference type="PANTHER" id="PTHR47789:SF2">
    <property type="entry name" value="VHS DOMAIN-CONTAINING PROTEIN"/>
    <property type="match status" value="1"/>
</dbReference>
<dbReference type="GO" id="GO:0030479">
    <property type="term" value="C:actin cortical patch"/>
    <property type="evidence" value="ECO:0007669"/>
    <property type="project" value="TreeGrafter"/>
</dbReference>
<dbReference type="PROSITE" id="PS50179">
    <property type="entry name" value="VHS"/>
    <property type="match status" value="1"/>
</dbReference>
<evidence type="ECO:0000313" key="7">
    <source>
        <dbReference type="Proteomes" id="UP001220324"/>
    </source>
</evidence>
<dbReference type="EMBL" id="JAQIZZ010000002">
    <property type="protein sequence ID" value="KAJ5553691.1"/>
    <property type="molecule type" value="Genomic_DNA"/>
</dbReference>
<feature type="domain" description="VHS" evidence="5">
    <location>
        <begin position="62"/>
        <end position="172"/>
    </location>
</feature>
<dbReference type="SUPFAM" id="SSF89009">
    <property type="entry name" value="GAT-like domain"/>
    <property type="match status" value="1"/>
</dbReference>
<keyword evidence="2" id="KW-0813">Transport</keyword>
<proteinExistence type="predicted"/>
<evidence type="ECO:0000256" key="2">
    <source>
        <dbReference type="ARBA" id="ARBA00022448"/>
    </source>
</evidence>